<protein>
    <submittedName>
        <fullName evidence="6">Site-specific integrase</fullName>
    </submittedName>
</protein>
<evidence type="ECO:0000313" key="6">
    <source>
        <dbReference type="EMBL" id="RNJ49432.1"/>
    </source>
</evidence>
<dbReference type="InterPro" id="IPR013762">
    <property type="entry name" value="Integrase-like_cat_sf"/>
</dbReference>
<comment type="similarity">
    <text evidence="1">Belongs to the 'phage' integrase family.</text>
</comment>
<organism evidence="6 7">
    <name type="scientific">Methylocystis hirsuta</name>
    <dbReference type="NCBI Taxonomy" id="369798"/>
    <lineage>
        <taxon>Bacteria</taxon>
        <taxon>Pseudomonadati</taxon>
        <taxon>Pseudomonadota</taxon>
        <taxon>Alphaproteobacteria</taxon>
        <taxon>Hyphomicrobiales</taxon>
        <taxon>Methylocystaceae</taxon>
        <taxon>Methylocystis</taxon>
    </lineage>
</organism>
<dbReference type="InterPro" id="IPR011010">
    <property type="entry name" value="DNA_brk_join_enz"/>
</dbReference>
<dbReference type="RefSeq" id="WP_123175398.1">
    <property type="nucleotide sequence ID" value="NZ_QWDD01000001.1"/>
</dbReference>
<accession>A0A3M9XNV2</accession>
<dbReference type="Proteomes" id="UP000268623">
    <property type="component" value="Unassembled WGS sequence"/>
</dbReference>
<comment type="caution">
    <text evidence="6">The sequence shown here is derived from an EMBL/GenBank/DDBJ whole genome shotgun (WGS) entry which is preliminary data.</text>
</comment>
<feature type="domain" description="Tyr recombinase" evidence="5">
    <location>
        <begin position="178"/>
        <end position="350"/>
    </location>
</feature>
<reference evidence="6 7" key="1">
    <citation type="submission" date="2018-08" db="EMBL/GenBank/DDBJ databases">
        <title>Genome sequence of Methylocystis hirsuta CSC1, a methanotroph able to accumulate PHAs.</title>
        <authorList>
            <person name="Bordel S."/>
            <person name="Rodriguez E."/>
            <person name="Gancedo J."/>
            <person name="Munoz R."/>
        </authorList>
    </citation>
    <scope>NUCLEOTIDE SEQUENCE [LARGE SCALE GENOMIC DNA]</scope>
    <source>
        <strain evidence="6 7">CSC1</strain>
    </source>
</reference>
<keyword evidence="3" id="KW-0238">DNA-binding</keyword>
<dbReference type="InterPro" id="IPR010998">
    <property type="entry name" value="Integrase_recombinase_N"/>
</dbReference>
<dbReference type="Pfam" id="PF00589">
    <property type="entry name" value="Phage_integrase"/>
    <property type="match status" value="1"/>
</dbReference>
<name>A0A3M9XNV2_9HYPH</name>
<dbReference type="SUPFAM" id="SSF56349">
    <property type="entry name" value="DNA breaking-rejoining enzymes"/>
    <property type="match status" value="1"/>
</dbReference>
<dbReference type="InterPro" id="IPR050090">
    <property type="entry name" value="Tyrosine_recombinase_XerCD"/>
</dbReference>
<dbReference type="Gene3D" id="1.10.443.10">
    <property type="entry name" value="Intergrase catalytic core"/>
    <property type="match status" value="1"/>
</dbReference>
<dbReference type="CDD" id="cd00397">
    <property type="entry name" value="DNA_BRE_C"/>
    <property type="match status" value="1"/>
</dbReference>
<evidence type="ECO:0000259" key="5">
    <source>
        <dbReference type="PROSITE" id="PS51898"/>
    </source>
</evidence>
<dbReference type="Gene3D" id="1.10.150.130">
    <property type="match status" value="1"/>
</dbReference>
<keyword evidence="4" id="KW-0233">DNA recombination</keyword>
<dbReference type="PANTHER" id="PTHR30349:SF41">
    <property type="entry name" value="INTEGRASE_RECOMBINASE PROTEIN MJ0367-RELATED"/>
    <property type="match status" value="1"/>
</dbReference>
<dbReference type="GO" id="GO:0015074">
    <property type="term" value="P:DNA integration"/>
    <property type="evidence" value="ECO:0007669"/>
    <property type="project" value="UniProtKB-KW"/>
</dbReference>
<keyword evidence="7" id="KW-1185">Reference proteome</keyword>
<dbReference type="AlphaFoldDB" id="A0A3M9XNV2"/>
<dbReference type="PANTHER" id="PTHR30349">
    <property type="entry name" value="PHAGE INTEGRASE-RELATED"/>
    <property type="match status" value="1"/>
</dbReference>
<evidence type="ECO:0000256" key="2">
    <source>
        <dbReference type="ARBA" id="ARBA00022908"/>
    </source>
</evidence>
<dbReference type="OrthoDB" id="7873969at2"/>
<proteinExistence type="inferred from homology"/>
<dbReference type="GO" id="GO:0006310">
    <property type="term" value="P:DNA recombination"/>
    <property type="evidence" value="ECO:0007669"/>
    <property type="project" value="UniProtKB-KW"/>
</dbReference>
<dbReference type="PROSITE" id="PS51898">
    <property type="entry name" value="TYR_RECOMBINASE"/>
    <property type="match status" value="1"/>
</dbReference>
<dbReference type="GO" id="GO:0003677">
    <property type="term" value="F:DNA binding"/>
    <property type="evidence" value="ECO:0007669"/>
    <property type="project" value="UniProtKB-KW"/>
</dbReference>
<sequence>MKYLVRDVSRHGQARYYVRAPGQRKIRIKVPPEHEQFDAHYKAALRGLDLSAGEAQPRQHPRSRRQQGTFGWLCAQYCASPDFAELHPTTQTKRRAILDSCCLEETKPGSGILIDGCPLDEFGPPHVRTLRDRKRSTPHAANGRLKALRRLFVWALEASHVTTSNPVRDVARLKTKTEGHHAWTLDEVKAYEQRHPIGTRARLALGLFLFTAQRISDVAHMGPSHIENGWLRIVQAKNRDNSPVTIEIPILPALQTLIDSTIIGDDTFLVTEHAKPFASVKACGKWFRKRCDEAGLKHCSAHGLRKAAAALLIDLGCTREEVMAVTGHVTHVEIERYIRSRDRRLLAERAIGKLQAATSDHSVETSA</sequence>
<evidence type="ECO:0000256" key="4">
    <source>
        <dbReference type="ARBA" id="ARBA00023172"/>
    </source>
</evidence>
<gene>
    <name evidence="6" type="ORF">D1O30_07250</name>
</gene>
<evidence type="ECO:0000256" key="1">
    <source>
        <dbReference type="ARBA" id="ARBA00008857"/>
    </source>
</evidence>
<keyword evidence="2" id="KW-0229">DNA integration</keyword>
<dbReference type="InterPro" id="IPR002104">
    <property type="entry name" value="Integrase_catalytic"/>
</dbReference>
<evidence type="ECO:0000256" key="3">
    <source>
        <dbReference type="ARBA" id="ARBA00023125"/>
    </source>
</evidence>
<dbReference type="EMBL" id="QWDD01000001">
    <property type="protein sequence ID" value="RNJ49432.1"/>
    <property type="molecule type" value="Genomic_DNA"/>
</dbReference>
<evidence type="ECO:0000313" key="7">
    <source>
        <dbReference type="Proteomes" id="UP000268623"/>
    </source>
</evidence>